<protein>
    <submittedName>
        <fullName evidence="3">(northern house mosquito) hypothetical protein</fullName>
    </submittedName>
</protein>
<dbReference type="Gene3D" id="2.60.40.10">
    <property type="entry name" value="Immunoglobulins"/>
    <property type="match status" value="1"/>
</dbReference>
<dbReference type="EMBL" id="HBUE01297099">
    <property type="protein sequence ID" value="CAG6576975.1"/>
    <property type="molecule type" value="Transcribed_RNA"/>
</dbReference>
<dbReference type="InterPro" id="IPR036179">
    <property type="entry name" value="Ig-like_dom_sf"/>
</dbReference>
<dbReference type="SUPFAM" id="SSF48726">
    <property type="entry name" value="Immunoglobulin"/>
    <property type="match status" value="1"/>
</dbReference>
<dbReference type="PROSITE" id="PS50835">
    <property type="entry name" value="IG_LIKE"/>
    <property type="match status" value="1"/>
</dbReference>
<dbReference type="InterPro" id="IPR003599">
    <property type="entry name" value="Ig_sub"/>
</dbReference>
<reference evidence="3" key="1">
    <citation type="submission" date="2021-05" db="EMBL/GenBank/DDBJ databases">
        <authorList>
            <person name="Alioto T."/>
            <person name="Alioto T."/>
            <person name="Gomez Garrido J."/>
        </authorList>
    </citation>
    <scope>NUCLEOTIDE SEQUENCE</scope>
</reference>
<feature type="region of interest" description="Disordered" evidence="1">
    <location>
        <begin position="130"/>
        <end position="149"/>
    </location>
</feature>
<dbReference type="SMART" id="SM00409">
    <property type="entry name" value="IG"/>
    <property type="match status" value="1"/>
</dbReference>
<dbReference type="InterPro" id="IPR007110">
    <property type="entry name" value="Ig-like_dom"/>
</dbReference>
<evidence type="ECO:0000256" key="1">
    <source>
        <dbReference type="SAM" id="MobiDB-lite"/>
    </source>
</evidence>
<dbReference type="AlphaFoldDB" id="A0A8D8JQR1"/>
<feature type="domain" description="Ig-like" evidence="2">
    <location>
        <begin position="1"/>
        <end position="88"/>
    </location>
</feature>
<feature type="region of interest" description="Disordered" evidence="1">
    <location>
        <begin position="192"/>
        <end position="227"/>
    </location>
</feature>
<evidence type="ECO:0000313" key="3">
    <source>
        <dbReference type="EMBL" id="CAG6576975.1"/>
    </source>
</evidence>
<evidence type="ECO:0000259" key="2">
    <source>
        <dbReference type="PROSITE" id="PS50835"/>
    </source>
</evidence>
<name>A0A8D8JQR1_CULPI</name>
<proteinExistence type="predicted"/>
<dbReference type="InterPro" id="IPR013783">
    <property type="entry name" value="Ig-like_fold"/>
</dbReference>
<organism evidence="3">
    <name type="scientific">Culex pipiens</name>
    <name type="common">House mosquito</name>
    <dbReference type="NCBI Taxonomy" id="7175"/>
    <lineage>
        <taxon>Eukaryota</taxon>
        <taxon>Metazoa</taxon>
        <taxon>Ecdysozoa</taxon>
        <taxon>Arthropoda</taxon>
        <taxon>Hexapoda</taxon>
        <taxon>Insecta</taxon>
        <taxon>Pterygota</taxon>
        <taxon>Neoptera</taxon>
        <taxon>Endopterygota</taxon>
        <taxon>Diptera</taxon>
        <taxon>Nematocera</taxon>
        <taxon>Culicoidea</taxon>
        <taxon>Culicidae</taxon>
        <taxon>Culicinae</taxon>
        <taxon>Culicini</taxon>
        <taxon>Culex</taxon>
        <taxon>Culex</taxon>
    </lineage>
</organism>
<accession>A0A8D8JQR1</accession>
<sequence length="227" mass="24801">MFAERSLLSCLYNTLIFMQLLYVTRSFGVIYDEYVVDQGKNLTLQCKSPYPVMWVHAGRRDGDFQQFQNDGSLQLTNLTAKDGGLYTCSEMVPTFTTVQLSSESLPEDDSDNSTVDSGFVIFSTVARNESSNSSSEDLPAASTPQFDSTPDRYVELRRVHVKVRTSPLAVSNFFRASVNYYCGAGVGSAAKPDRRIRDPGFYGGNATAPDDGGGPGGTLGDDRPEAH</sequence>
<feature type="compositionally biased region" description="Polar residues" evidence="1">
    <location>
        <begin position="130"/>
        <end position="148"/>
    </location>
</feature>
<dbReference type="EMBL" id="HBUE01191180">
    <property type="protein sequence ID" value="CAG6525268.1"/>
    <property type="molecule type" value="Transcribed_RNA"/>
</dbReference>